<dbReference type="GO" id="GO:0003723">
    <property type="term" value="F:RNA binding"/>
    <property type="evidence" value="ECO:0007669"/>
    <property type="project" value="InterPro"/>
</dbReference>
<evidence type="ECO:0000256" key="2">
    <source>
        <dbReference type="ARBA" id="ARBA00022694"/>
    </source>
</evidence>
<dbReference type="GO" id="GO:0016787">
    <property type="term" value="F:hydrolase activity"/>
    <property type="evidence" value="ECO:0007669"/>
    <property type="project" value="UniProtKB-KW"/>
</dbReference>
<dbReference type="EMBL" id="BARU01001726">
    <property type="protein sequence ID" value="GAH20202.1"/>
    <property type="molecule type" value="Genomic_DNA"/>
</dbReference>
<dbReference type="GO" id="GO:0001682">
    <property type="term" value="P:tRNA 5'-leader removal"/>
    <property type="evidence" value="ECO:0007669"/>
    <property type="project" value="InterPro"/>
</dbReference>
<keyword evidence="2" id="KW-0819">tRNA processing</keyword>
<name>X1DJ25_9ZZZZ</name>
<evidence type="ECO:0000256" key="1">
    <source>
        <dbReference type="ARBA" id="ARBA00022490"/>
    </source>
</evidence>
<dbReference type="AlphaFoldDB" id="X1DJ25"/>
<dbReference type="GO" id="GO:0004519">
    <property type="term" value="F:endonuclease activity"/>
    <property type="evidence" value="ECO:0007669"/>
    <property type="project" value="UniProtKB-KW"/>
</dbReference>
<evidence type="ECO:0000256" key="3">
    <source>
        <dbReference type="ARBA" id="ARBA00022722"/>
    </source>
</evidence>
<dbReference type="InterPro" id="IPR036980">
    <property type="entry name" value="RNase_P/MRP_Rpp29_sf"/>
</dbReference>
<dbReference type="SMART" id="SM00538">
    <property type="entry name" value="POP4"/>
    <property type="match status" value="1"/>
</dbReference>
<dbReference type="SUPFAM" id="SSF101744">
    <property type="entry name" value="Rof/RNase P subunit-like"/>
    <property type="match status" value="1"/>
</dbReference>
<evidence type="ECO:0000256" key="4">
    <source>
        <dbReference type="ARBA" id="ARBA00022759"/>
    </source>
</evidence>
<evidence type="ECO:0000313" key="6">
    <source>
        <dbReference type="EMBL" id="GAH20202.1"/>
    </source>
</evidence>
<keyword evidence="1" id="KW-0963">Cytoplasm</keyword>
<proteinExistence type="inferred from homology"/>
<dbReference type="InterPro" id="IPR002730">
    <property type="entry name" value="Rpp29/RNP1"/>
</dbReference>
<organism evidence="6">
    <name type="scientific">marine sediment metagenome</name>
    <dbReference type="NCBI Taxonomy" id="412755"/>
    <lineage>
        <taxon>unclassified sequences</taxon>
        <taxon>metagenomes</taxon>
        <taxon>ecological metagenomes</taxon>
    </lineage>
</organism>
<dbReference type="Gene3D" id="2.30.30.210">
    <property type="entry name" value="Ribonuclease P/MRP, subunit p29"/>
    <property type="match status" value="1"/>
</dbReference>
<comment type="caution">
    <text evidence="6">The sequence shown here is derived from an EMBL/GenBank/DDBJ whole genome shotgun (WGS) entry which is preliminary data.</text>
</comment>
<dbReference type="HAMAP" id="MF_00754">
    <property type="entry name" value="RNase_P_1"/>
    <property type="match status" value="1"/>
</dbReference>
<keyword evidence="4" id="KW-0255">Endonuclease</keyword>
<evidence type="ECO:0000256" key="5">
    <source>
        <dbReference type="ARBA" id="ARBA00022801"/>
    </source>
</evidence>
<dbReference type="InterPro" id="IPR023534">
    <property type="entry name" value="Rof/RNase_P-like"/>
</dbReference>
<gene>
    <name evidence="6" type="ORF">S03H2_04373</name>
</gene>
<dbReference type="Pfam" id="PF01868">
    <property type="entry name" value="RNase_P-MRP_p29"/>
    <property type="match status" value="1"/>
</dbReference>
<sequence>MKFKVECIMISPKYLIYHDLIGFKAYAKLKSKSNSTTFSDIGMIIDDTRNMLISEKNNTIKKYIKKDYIFRFKLEEGTLELNGSKIVGVPENRLRSLKKKKWLRK</sequence>
<reference evidence="6" key="1">
    <citation type="journal article" date="2014" name="Front. Microbiol.">
        <title>High frequency of phylogenetically diverse reductive dehalogenase-homologous genes in deep subseafloor sedimentary metagenomes.</title>
        <authorList>
            <person name="Kawai M."/>
            <person name="Futagami T."/>
            <person name="Toyoda A."/>
            <person name="Takaki Y."/>
            <person name="Nishi S."/>
            <person name="Hori S."/>
            <person name="Arai W."/>
            <person name="Tsubouchi T."/>
            <person name="Morono Y."/>
            <person name="Uchiyama I."/>
            <person name="Ito T."/>
            <person name="Fujiyama A."/>
            <person name="Inagaki F."/>
            <person name="Takami H."/>
        </authorList>
    </citation>
    <scope>NUCLEOTIDE SEQUENCE</scope>
    <source>
        <strain evidence="6">Expedition CK06-06</strain>
    </source>
</reference>
<dbReference type="InterPro" id="IPR023538">
    <property type="entry name" value="RNP1"/>
</dbReference>
<accession>X1DJ25</accession>
<keyword evidence="5" id="KW-0378">Hydrolase</keyword>
<keyword evidence="3" id="KW-0540">Nuclease</keyword>
<protein>
    <submittedName>
        <fullName evidence="6">Uncharacterized protein</fullName>
    </submittedName>
</protein>
<dbReference type="GO" id="GO:0030677">
    <property type="term" value="C:ribonuclease P complex"/>
    <property type="evidence" value="ECO:0007669"/>
    <property type="project" value="InterPro"/>
</dbReference>